<keyword evidence="1" id="KW-0812">Transmembrane</keyword>
<dbReference type="RefSeq" id="XP_049146587.1">
    <property type="nucleotide sequence ID" value="XM_049289442.1"/>
</dbReference>
<accession>A0A9Q8SXK5</accession>
<organism evidence="2 3">
    <name type="scientific">Colletotrichum lupini</name>
    <dbReference type="NCBI Taxonomy" id="145971"/>
    <lineage>
        <taxon>Eukaryota</taxon>
        <taxon>Fungi</taxon>
        <taxon>Dikarya</taxon>
        <taxon>Ascomycota</taxon>
        <taxon>Pezizomycotina</taxon>
        <taxon>Sordariomycetes</taxon>
        <taxon>Hypocreomycetidae</taxon>
        <taxon>Glomerellales</taxon>
        <taxon>Glomerellaceae</taxon>
        <taxon>Colletotrichum</taxon>
        <taxon>Colletotrichum acutatum species complex</taxon>
    </lineage>
</organism>
<evidence type="ECO:0000256" key="1">
    <source>
        <dbReference type="SAM" id="Phobius"/>
    </source>
</evidence>
<name>A0A9Q8SXK5_9PEZI</name>
<dbReference type="AlphaFoldDB" id="A0A9Q8SXK5"/>
<dbReference type="GeneID" id="73344452"/>
<reference evidence="2" key="1">
    <citation type="journal article" date="2021" name="Mol. Plant Microbe Interact.">
        <title>Complete Genome Sequence of the Plant-Pathogenic Fungus Colletotrichum lupini.</title>
        <authorList>
            <person name="Baroncelli R."/>
            <person name="Pensec F."/>
            <person name="Da Lio D."/>
            <person name="Boufleur T."/>
            <person name="Vicente I."/>
            <person name="Sarrocco S."/>
            <person name="Picot A."/>
            <person name="Baraldi E."/>
            <person name="Sukno S."/>
            <person name="Thon M."/>
            <person name="Le Floch G."/>
        </authorList>
    </citation>
    <scope>NUCLEOTIDE SEQUENCE</scope>
    <source>
        <strain evidence="2">IMI 504893</strain>
    </source>
</reference>
<protein>
    <submittedName>
        <fullName evidence="2">Uncharacterized protein</fullName>
    </submittedName>
</protein>
<evidence type="ECO:0000313" key="3">
    <source>
        <dbReference type="Proteomes" id="UP000830671"/>
    </source>
</evidence>
<feature type="transmembrane region" description="Helical" evidence="1">
    <location>
        <begin position="306"/>
        <end position="329"/>
    </location>
</feature>
<gene>
    <name evidence="2" type="ORF">CLUP02_10466</name>
</gene>
<keyword evidence="1" id="KW-1133">Transmembrane helix</keyword>
<sequence>MPMSNENHCFIPSSTDLLSSFTVRYLSKRAQCPKLKMKGEVTIESNRREEAARLSIEPTPFPAALYAPTKVTKRCAVTQRALPVVHGSFLSTFSEYPLSLFFPLSFGFFPPHLPLSLCAAFSNFLQPLSLSISRHGLLCCTPVTSFTFFGFRRSWFLSLSGSRRNWAENPSDRTLDIKLHRCPSSREPMLVTDVGIGSQAHRPHGPLQYRYGYPSGHHPSIGHPSRHHRKLISTTTPPYVISCPCLFYQRGNTSSHPGLEDCSLAVVDRGSFGSSYGYSLLQYPLPTPSSRAVQLSLGMSLYDWSYCTFLLLTCCIHYAPTLFILVFIWRNSSTSCRCQSNPRLCHSCRPSSRVARGLEAADTRTLTRQAPCSSPRYTDREQKKLELGMPTSSPTDLQLTIVLIVAPHQIVPNRMSFLGPGQDITGGLSIRSSSRDVAVNCVGLFIGDALLPSTKHQAELFGERQLRLPLDQAGPRLSPACGHYIGLLGSFRSGHIDSHCKPMKAQHHLVALSYLVASSRLVFTLKRRRPSAQIDHLPRIAWPRLGASATNGDTKAIQLGQSTTKSSLHLRPLLPVDWDAESPAVLPPKFAYTPAIF</sequence>
<proteinExistence type="predicted"/>
<dbReference type="EMBL" id="CP019477">
    <property type="protein sequence ID" value="UQC84970.1"/>
    <property type="molecule type" value="Genomic_DNA"/>
</dbReference>
<dbReference type="KEGG" id="clup:CLUP02_10466"/>
<keyword evidence="1" id="KW-0472">Membrane</keyword>
<evidence type="ECO:0000313" key="2">
    <source>
        <dbReference type="EMBL" id="UQC84970.1"/>
    </source>
</evidence>
<keyword evidence="3" id="KW-1185">Reference proteome</keyword>
<dbReference type="Proteomes" id="UP000830671">
    <property type="component" value="Chromosome 5"/>
</dbReference>